<name>A0ABW8LZR4_9ACTN</name>
<dbReference type="EMBL" id="JBJDQH010000018">
    <property type="protein sequence ID" value="MFK4271409.1"/>
    <property type="molecule type" value="Genomic_DNA"/>
</dbReference>
<dbReference type="InterPro" id="IPR011701">
    <property type="entry name" value="MFS"/>
</dbReference>
<evidence type="ECO:0000256" key="3">
    <source>
        <dbReference type="ARBA" id="ARBA00022475"/>
    </source>
</evidence>
<dbReference type="Proteomes" id="UP001620295">
    <property type="component" value="Unassembled WGS sequence"/>
</dbReference>
<feature type="transmembrane region" description="Helical" evidence="7">
    <location>
        <begin position="12"/>
        <end position="36"/>
    </location>
</feature>
<feature type="transmembrane region" description="Helical" evidence="7">
    <location>
        <begin position="345"/>
        <end position="366"/>
    </location>
</feature>
<comment type="subcellular location">
    <subcellularLocation>
        <location evidence="1">Cell membrane</location>
        <topology evidence="1">Multi-pass membrane protein</topology>
    </subcellularLocation>
</comment>
<reference evidence="8 9" key="1">
    <citation type="submission" date="2024-11" db="EMBL/GenBank/DDBJ databases">
        <title>The Natural Products Discovery Center: Release of the First 8490 Sequenced Strains for Exploring Actinobacteria Biosynthetic Diversity.</title>
        <authorList>
            <person name="Kalkreuter E."/>
            <person name="Kautsar S.A."/>
            <person name="Yang D."/>
            <person name="Bader C.D."/>
            <person name="Teijaro C.N."/>
            <person name="Fluegel L."/>
            <person name="Davis C.M."/>
            <person name="Simpson J.R."/>
            <person name="Lauterbach L."/>
            <person name="Steele A.D."/>
            <person name="Gui C."/>
            <person name="Meng S."/>
            <person name="Li G."/>
            <person name="Viehrig K."/>
            <person name="Ye F."/>
            <person name="Su P."/>
            <person name="Kiefer A.F."/>
            <person name="Nichols A."/>
            <person name="Cepeda A.J."/>
            <person name="Yan W."/>
            <person name="Fan B."/>
            <person name="Jiang Y."/>
            <person name="Adhikari A."/>
            <person name="Zheng C.-J."/>
            <person name="Schuster L."/>
            <person name="Cowan T.M."/>
            <person name="Smanski M.J."/>
            <person name="Chevrette M.G."/>
            <person name="De Carvalho L.P.S."/>
            <person name="Shen B."/>
        </authorList>
    </citation>
    <scope>NUCLEOTIDE SEQUENCE [LARGE SCALE GENOMIC DNA]</scope>
    <source>
        <strain evidence="8 9">NPDC020863</strain>
    </source>
</reference>
<evidence type="ECO:0000256" key="5">
    <source>
        <dbReference type="ARBA" id="ARBA00022989"/>
    </source>
</evidence>
<dbReference type="InterPro" id="IPR050171">
    <property type="entry name" value="MFS_Transporters"/>
</dbReference>
<dbReference type="Gene3D" id="1.20.1250.20">
    <property type="entry name" value="MFS general substrate transporter like domains"/>
    <property type="match status" value="1"/>
</dbReference>
<evidence type="ECO:0000256" key="1">
    <source>
        <dbReference type="ARBA" id="ARBA00004651"/>
    </source>
</evidence>
<gene>
    <name evidence="8" type="ORF">ACI2L5_41855</name>
</gene>
<evidence type="ECO:0000256" key="7">
    <source>
        <dbReference type="SAM" id="Phobius"/>
    </source>
</evidence>
<proteinExistence type="predicted"/>
<dbReference type="PANTHER" id="PTHR23517:SF2">
    <property type="entry name" value="MULTIDRUG RESISTANCE PROTEIN MDTH"/>
    <property type="match status" value="1"/>
</dbReference>
<dbReference type="RefSeq" id="WP_358645307.1">
    <property type="nucleotide sequence ID" value="NZ_JBFACG010000023.1"/>
</dbReference>
<feature type="transmembrane region" description="Helical" evidence="7">
    <location>
        <begin position="211"/>
        <end position="236"/>
    </location>
</feature>
<accession>A0ABW8LZR4</accession>
<comment type="caution">
    <text evidence="8">The sequence shown here is derived from an EMBL/GenBank/DDBJ whole genome shotgun (WGS) entry which is preliminary data.</text>
</comment>
<feature type="transmembrane region" description="Helical" evidence="7">
    <location>
        <begin position="372"/>
        <end position="391"/>
    </location>
</feature>
<sequence length="407" mass="41506">MLSRILPAPGSGRILALATLLMTMGQGAFMTCSALYFTTVAGLSATEWGLGLTIAGAVGLFAGIPLGHLADRKGPRGTTAVLVALNGAAAAGYLFVGTFAQFLLAASAFIVLERGSRAALQAAIAGTLGGADLVATRAYLRSVTNVGAAVGAGLAGVALQLGSPAALRTVLVLDAVSFLASGLVLTALPAVPPAPKAAGEHRLAVLRDRPFALVTVLSAILSLHAVLLEVVIPLWIARHTDAPRWMVTVLFLLNTASVVAFQVRIAKGVPDLPRAVRATRLAGFVLAAACVLFAASATHAALLSAVFLLLAGGVHAYGEMVFSAAAWTIGFGLAPPHRQGQYQGFFFTGYAVAVMIAPTCLTVTVIKGGALGWLVPAVLFVAAGLALRPVVAWAERNRAEPSPIPSG</sequence>
<feature type="transmembrane region" description="Helical" evidence="7">
    <location>
        <begin position="284"/>
        <end position="310"/>
    </location>
</feature>
<evidence type="ECO:0000313" key="9">
    <source>
        <dbReference type="Proteomes" id="UP001620295"/>
    </source>
</evidence>
<feature type="transmembrane region" description="Helical" evidence="7">
    <location>
        <begin position="316"/>
        <end position="333"/>
    </location>
</feature>
<dbReference type="Pfam" id="PF07690">
    <property type="entry name" value="MFS_1"/>
    <property type="match status" value="1"/>
</dbReference>
<dbReference type="PANTHER" id="PTHR23517">
    <property type="entry name" value="RESISTANCE PROTEIN MDTM, PUTATIVE-RELATED-RELATED"/>
    <property type="match status" value="1"/>
</dbReference>
<evidence type="ECO:0000256" key="4">
    <source>
        <dbReference type="ARBA" id="ARBA00022692"/>
    </source>
</evidence>
<evidence type="ECO:0000256" key="6">
    <source>
        <dbReference type="ARBA" id="ARBA00023136"/>
    </source>
</evidence>
<organism evidence="8 9">
    <name type="scientific">Streptomyces milbemycinicus</name>
    <dbReference type="NCBI Taxonomy" id="476552"/>
    <lineage>
        <taxon>Bacteria</taxon>
        <taxon>Bacillati</taxon>
        <taxon>Actinomycetota</taxon>
        <taxon>Actinomycetes</taxon>
        <taxon>Kitasatosporales</taxon>
        <taxon>Streptomycetaceae</taxon>
        <taxon>Streptomyces</taxon>
    </lineage>
</organism>
<feature type="transmembrane region" description="Helical" evidence="7">
    <location>
        <begin position="81"/>
        <end position="112"/>
    </location>
</feature>
<dbReference type="InterPro" id="IPR036259">
    <property type="entry name" value="MFS_trans_sf"/>
</dbReference>
<dbReference type="SUPFAM" id="SSF103473">
    <property type="entry name" value="MFS general substrate transporter"/>
    <property type="match status" value="1"/>
</dbReference>
<keyword evidence="5 7" id="KW-1133">Transmembrane helix</keyword>
<evidence type="ECO:0000256" key="2">
    <source>
        <dbReference type="ARBA" id="ARBA00022448"/>
    </source>
</evidence>
<feature type="transmembrane region" description="Helical" evidence="7">
    <location>
        <begin position="48"/>
        <end position="69"/>
    </location>
</feature>
<keyword evidence="9" id="KW-1185">Reference proteome</keyword>
<feature type="transmembrane region" description="Helical" evidence="7">
    <location>
        <begin position="142"/>
        <end position="163"/>
    </location>
</feature>
<feature type="transmembrane region" description="Helical" evidence="7">
    <location>
        <begin position="169"/>
        <end position="191"/>
    </location>
</feature>
<keyword evidence="6 7" id="KW-0472">Membrane</keyword>
<evidence type="ECO:0000313" key="8">
    <source>
        <dbReference type="EMBL" id="MFK4271409.1"/>
    </source>
</evidence>
<keyword evidence="2" id="KW-0813">Transport</keyword>
<protein>
    <submittedName>
        <fullName evidence="8">MFS transporter</fullName>
    </submittedName>
</protein>
<keyword evidence="3" id="KW-1003">Cell membrane</keyword>
<feature type="transmembrane region" description="Helical" evidence="7">
    <location>
        <begin position="242"/>
        <end position="263"/>
    </location>
</feature>
<keyword evidence="4 7" id="KW-0812">Transmembrane</keyword>